<evidence type="ECO:0000256" key="3">
    <source>
        <dbReference type="ARBA" id="ARBA00022679"/>
    </source>
</evidence>
<evidence type="ECO:0000313" key="12">
    <source>
        <dbReference type="Proteomes" id="UP000248592"/>
    </source>
</evidence>
<dbReference type="SUPFAM" id="SSF64438">
    <property type="entry name" value="CNF1/YfiH-like putative cysteine hydrolases"/>
    <property type="match status" value="1"/>
</dbReference>
<dbReference type="CDD" id="cd16833">
    <property type="entry name" value="YfiH"/>
    <property type="match status" value="1"/>
</dbReference>
<evidence type="ECO:0000256" key="9">
    <source>
        <dbReference type="ARBA" id="ARBA00049893"/>
    </source>
</evidence>
<evidence type="ECO:0000313" key="11">
    <source>
        <dbReference type="EMBL" id="AWW49758.1"/>
    </source>
</evidence>
<dbReference type="Gene3D" id="3.60.140.10">
    <property type="entry name" value="CNF1/YfiH-like putative cysteine hydrolases"/>
    <property type="match status" value="1"/>
</dbReference>
<evidence type="ECO:0000256" key="5">
    <source>
        <dbReference type="ARBA" id="ARBA00022801"/>
    </source>
</evidence>
<gene>
    <name evidence="11" type="primary">pgeF</name>
    <name evidence="11" type="ORF">Pas1_04815</name>
</gene>
<dbReference type="Proteomes" id="UP000248592">
    <property type="component" value="Chromosome"/>
</dbReference>
<evidence type="ECO:0000256" key="6">
    <source>
        <dbReference type="ARBA" id="ARBA00022833"/>
    </source>
</evidence>
<keyword evidence="6" id="KW-0862">Zinc</keyword>
<dbReference type="Pfam" id="PF02578">
    <property type="entry name" value="Cu-oxidase_4"/>
    <property type="match status" value="1"/>
</dbReference>
<keyword evidence="4" id="KW-0479">Metal-binding</keyword>
<dbReference type="GO" id="GO:0017061">
    <property type="term" value="F:S-methyl-5-thioadenosine phosphorylase activity"/>
    <property type="evidence" value="ECO:0007669"/>
    <property type="project" value="UniProtKB-EC"/>
</dbReference>
<dbReference type="PANTHER" id="PTHR30616">
    <property type="entry name" value="UNCHARACTERIZED PROTEIN YFIH"/>
    <property type="match status" value="1"/>
</dbReference>
<dbReference type="NCBIfam" id="TIGR00726">
    <property type="entry name" value="peptidoglycan editing factor PgeF"/>
    <property type="match status" value="1"/>
</dbReference>
<evidence type="ECO:0000256" key="8">
    <source>
        <dbReference type="ARBA" id="ARBA00048968"/>
    </source>
</evidence>
<comment type="similarity">
    <text evidence="2 10">Belongs to the purine nucleoside phosphorylase YfiH/LACC1 family.</text>
</comment>
<dbReference type="InterPro" id="IPR003730">
    <property type="entry name" value="Cu_polyphenol_OxRdtase"/>
</dbReference>
<keyword evidence="5" id="KW-0378">Hydrolase</keyword>
<sequence>MNFISADWPAPNSVHTLVTLRTNGNSVGPYSSLNLGDHVGDDPNAVLLNRQALQPFLPSEPIWMRQVHGTSVSSTHFRIKGSAQLPEADAAITDRPNEVLAVLTADCMPIFFCSVDGKHVGVAHAGWRGLCAGILQNTLDTLVRQSGGLSPSAFMAWLGPTIGPNHFEVGVDVMEAFAKQGFQIGPDSFIPIPSKPNKYLANLAVLARQALQKTGIERIYGGDLCTYSDPISFFSHRRDGVSGRFASLIWIQP</sequence>
<evidence type="ECO:0000256" key="1">
    <source>
        <dbReference type="ARBA" id="ARBA00000553"/>
    </source>
</evidence>
<comment type="catalytic activity">
    <reaction evidence="7">
        <text>adenosine + H2O + H(+) = inosine + NH4(+)</text>
        <dbReference type="Rhea" id="RHEA:24408"/>
        <dbReference type="ChEBI" id="CHEBI:15377"/>
        <dbReference type="ChEBI" id="CHEBI:15378"/>
        <dbReference type="ChEBI" id="CHEBI:16335"/>
        <dbReference type="ChEBI" id="CHEBI:17596"/>
        <dbReference type="ChEBI" id="CHEBI:28938"/>
        <dbReference type="EC" id="3.5.4.4"/>
    </reaction>
    <physiologicalReaction direction="left-to-right" evidence="7">
        <dbReference type="Rhea" id="RHEA:24409"/>
    </physiologicalReaction>
</comment>
<organism evidence="11 12">
    <name type="scientific">Polynucleobacter paneuropaeus</name>
    <dbReference type="NCBI Taxonomy" id="2527775"/>
    <lineage>
        <taxon>Bacteria</taxon>
        <taxon>Pseudomonadati</taxon>
        <taxon>Pseudomonadota</taxon>
        <taxon>Betaproteobacteria</taxon>
        <taxon>Burkholderiales</taxon>
        <taxon>Burkholderiaceae</taxon>
        <taxon>Polynucleobacter</taxon>
    </lineage>
</organism>
<evidence type="ECO:0000256" key="7">
    <source>
        <dbReference type="ARBA" id="ARBA00047989"/>
    </source>
</evidence>
<comment type="catalytic activity">
    <reaction evidence="1">
        <text>inosine + phosphate = alpha-D-ribose 1-phosphate + hypoxanthine</text>
        <dbReference type="Rhea" id="RHEA:27646"/>
        <dbReference type="ChEBI" id="CHEBI:17368"/>
        <dbReference type="ChEBI" id="CHEBI:17596"/>
        <dbReference type="ChEBI" id="CHEBI:43474"/>
        <dbReference type="ChEBI" id="CHEBI:57720"/>
        <dbReference type="EC" id="2.4.2.1"/>
    </reaction>
    <physiologicalReaction direction="left-to-right" evidence="1">
        <dbReference type="Rhea" id="RHEA:27647"/>
    </physiologicalReaction>
</comment>
<dbReference type="InterPro" id="IPR011324">
    <property type="entry name" value="Cytotoxic_necrot_fac-like_cat"/>
</dbReference>
<comment type="catalytic activity">
    <reaction evidence="9">
        <text>S-methyl-5'-thioadenosine + phosphate = 5-(methylsulfanyl)-alpha-D-ribose 1-phosphate + adenine</text>
        <dbReference type="Rhea" id="RHEA:11852"/>
        <dbReference type="ChEBI" id="CHEBI:16708"/>
        <dbReference type="ChEBI" id="CHEBI:17509"/>
        <dbReference type="ChEBI" id="CHEBI:43474"/>
        <dbReference type="ChEBI" id="CHEBI:58533"/>
        <dbReference type="EC" id="2.4.2.28"/>
    </reaction>
    <physiologicalReaction direction="left-to-right" evidence="9">
        <dbReference type="Rhea" id="RHEA:11853"/>
    </physiologicalReaction>
</comment>
<dbReference type="RefSeq" id="WP_112294651.1">
    <property type="nucleotide sequence ID" value="NZ_CBCSBS010000001.1"/>
</dbReference>
<comment type="catalytic activity">
    <reaction evidence="8">
        <text>adenosine + phosphate = alpha-D-ribose 1-phosphate + adenine</text>
        <dbReference type="Rhea" id="RHEA:27642"/>
        <dbReference type="ChEBI" id="CHEBI:16335"/>
        <dbReference type="ChEBI" id="CHEBI:16708"/>
        <dbReference type="ChEBI" id="CHEBI:43474"/>
        <dbReference type="ChEBI" id="CHEBI:57720"/>
        <dbReference type="EC" id="2.4.2.1"/>
    </reaction>
    <physiologicalReaction direction="left-to-right" evidence="8">
        <dbReference type="Rhea" id="RHEA:27643"/>
    </physiologicalReaction>
</comment>
<dbReference type="GO" id="GO:0005507">
    <property type="term" value="F:copper ion binding"/>
    <property type="evidence" value="ECO:0007669"/>
    <property type="project" value="TreeGrafter"/>
</dbReference>
<dbReference type="GO" id="GO:0016787">
    <property type="term" value="F:hydrolase activity"/>
    <property type="evidence" value="ECO:0007669"/>
    <property type="project" value="UniProtKB-KW"/>
</dbReference>
<keyword evidence="3" id="KW-0808">Transferase</keyword>
<name>A0A2Z4JSC1_9BURK</name>
<evidence type="ECO:0000256" key="2">
    <source>
        <dbReference type="ARBA" id="ARBA00007353"/>
    </source>
</evidence>
<evidence type="ECO:0000256" key="4">
    <source>
        <dbReference type="ARBA" id="ARBA00022723"/>
    </source>
</evidence>
<accession>A0A2Z4JSC1</accession>
<evidence type="ECO:0000256" key="10">
    <source>
        <dbReference type="RuleBase" id="RU361274"/>
    </source>
</evidence>
<dbReference type="EMBL" id="CP030085">
    <property type="protein sequence ID" value="AWW49758.1"/>
    <property type="molecule type" value="Genomic_DNA"/>
</dbReference>
<dbReference type="PANTHER" id="PTHR30616:SF2">
    <property type="entry name" value="PURINE NUCLEOSIDE PHOSPHORYLASE LACC1"/>
    <property type="match status" value="1"/>
</dbReference>
<proteinExistence type="inferred from homology"/>
<dbReference type="InterPro" id="IPR038371">
    <property type="entry name" value="Cu_polyphenol_OxRdtase_sf"/>
</dbReference>
<reference evidence="12" key="1">
    <citation type="submission" date="2018-06" db="EMBL/GenBank/DDBJ databases">
        <title>Description of a new Polynucleobacter species.</title>
        <authorList>
            <person name="Hahn M.W."/>
        </authorList>
    </citation>
    <scope>NUCLEOTIDE SEQUENCE [LARGE SCALE GENOMIC DNA]</scope>
    <source>
        <strain evidence="12">MG-25-Pas1-D2</strain>
    </source>
</reference>
<dbReference type="AlphaFoldDB" id="A0A2Z4JSC1"/>
<protein>
    <recommendedName>
        <fullName evidence="10">Purine nucleoside phosphorylase</fullName>
    </recommendedName>
</protein>